<dbReference type="KEGG" id="goe:100899775"/>
<dbReference type="GeneID" id="100899775"/>
<dbReference type="PANTHER" id="PTHR10867:SF17">
    <property type="entry name" value="NICOTINAMIDE N-METHYLTRANSFERASE"/>
    <property type="match status" value="1"/>
</dbReference>
<gene>
    <name evidence="7" type="primary">LOC100899775</name>
</gene>
<dbReference type="SUPFAM" id="SSF53335">
    <property type="entry name" value="S-adenosyl-L-methionine-dependent methyltransferases"/>
    <property type="match status" value="1"/>
</dbReference>
<name>A0AAJ7L8M0_9ACAR</name>
<evidence type="ECO:0000256" key="4">
    <source>
        <dbReference type="ARBA" id="ARBA00022691"/>
    </source>
</evidence>
<comment type="similarity">
    <text evidence="1">Belongs to the class I-like SAM-binding methyltransferase superfamily. NNMT/PNMT/TEMT family.</text>
</comment>
<dbReference type="PANTHER" id="PTHR10867">
    <property type="entry name" value="NNMT/PNMT/TEMT FAMILY MEMBER"/>
    <property type="match status" value="1"/>
</dbReference>
<dbReference type="GO" id="GO:0032259">
    <property type="term" value="P:methylation"/>
    <property type="evidence" value="ECO:0007669"/>
    <property type="project" value="UniProtKB-KW"/>
</dbReference>
<dbReference type="GO" id="GO:0005829">
    <property type="term" value="C:cytosol"/>
    <property type="evidence" value="ECO:0007669"/>
    <property type="project" value="TreeGrafter"/>
</dbReference>
<dbReference type="InterPro" id="IPR000940">
    <property type="entry name" value="NNMT_TEMT_trans"/>
</dbReference>
<feature type="region of interest" description="Disordered" evidence="5">
    <location>
        <begin position="1"/>
        <end position="24"/>
    </location>
</feature>
<dbReference type="GO" id="GO:0008170">
    <property type="term" value="F:N-methyltransferase activity"/>
    <property type="evidence" value="ECO:0007669"/>
    <property type="project" value="TreeGrafter"/>
</dbReference>
<dbReference type="Pfam" id="PF01234">
    <property type="entry name" value="NNMT_PNMT_TEMT"/>
    <property type="match status" value="1"/>
</dbReference>
<dbReference type="RefSeq" id="XP_018497455.1">
    <property type="nucleotide sequence ID" value="XM_018641939.1"/>
</dbReference>
<reference evidence="7" key="1">
    <citation type="submission" date="2025-08" db="UniProtKB">
        <authorList>
            <consortium name="RefSeq"/>
        </authorList>
    </citation>
    <scope>IDENTIFICATION</scope>
</reference>
<evidence type="ECO:0000256" key="3">
    <source>
        <dbReference type="ARBA" id="ARBA00022679"/>
    </source>
</evidence>
<organism evidence="6 7">
    <name type="scientific">Galendromus occidentalis</name>
    <name type="common">western predatory mite</name>
    <dbReference type="NCBI Taxonomy" id="34638"/>
    <lineage>
        <taxon>Eukaryota</taxon>
        <taxon>Metazoa</taxon>
        <taxon>Ecdysozoa</taxon>
        <taxon>Arthropoda</taxon>
        <taxon>Chelicerata</taxon>
        <taxon>Arachnida</taxon>
        <taxon>Acari</taxon>
        <taxon>Parasitiformes</taxon>
        <taxon>Mesostigmata</taxon>
        <taxon>Gamasina</taxon>
        <taxon>Phytoseioidea</taxon>
        <taxon>Phytoseiidae</taxon>
        <taxon>Typhlodrominae</taxon>
        <taxon>Galendromus</taxon>
    </lineage>
</organism>
<proteinExistence type="inferred from homology"/>
<evidence type="ECO:0000256" key="2">
    <source>
        <dbReference type="ARBA" id="ARBA00022603"/>
    </source>
</evidence>
<accession>A0AAJ7L8M0</accession>
<dbReference type="Proteomes" id="UP000694867">
    <property type="component" value="Unplaced"/>
</dbReference>
<dbReference type="Gene3D" id="3.40.50.150">
    <property type="entry name" value="Vaccinia Virus protein VP39"/>
    <property type="match status" value="1"/>
</dbReference>
<evidence type="ECO:0000313" key="6">
    <source>
        <dbReference type="Proteomes" id="UP000694867"/>
    </source>
</evidence>
<evidence type="ECO:0000256" key="1">
    <source>
        <dbReference type="ARBA" id="ARBA00007996"/>
    </source>
</evidence>
<keyword evidence="3" id="KW-0808">Transferase</keyword>
<protein>
    <submittedName>
        <fullName evidence="7">Nicotinamide N-methyltransferase</fullName>
    </submittedName>
</protein>
<dbReference type="AlphaFoldDB" id="A0AAJ7L8M0"/>
<sequence>MVRTANKTVRFGSSPQSLERNSLKRQKQLRSHIGIPIDPVEKFKVYVELRRRYREEFNAVLYQQLMREFTSVHRFFLECLHDFFNGHYAKLQQAEAKKYRYPDVEYFDHLKMLDLGCGPTAYASLSGSQFIRNIVMADFTHANLIELNKWRNDMADAFDISFLAKVVAALENKGNMLDGGYEIIRRTKDAVSKTCRCDVTAPFILQESQNDARFDVVVSSTCLEAACLDVPTYENAVWKIAQQMLKPGAFFIQCGLTGTTGYTIGQTTFDCLPLSDDIVTKAIDNAGLKTISFHHLRNQSHLYGDRFESAFVIVAQRVLPIPT</sequence>
<keyword evidence="2" id="KW-0489">Methyltransferase</keyword>
<keyword evidence="4" id="KW-0949">S-adenosyl-L-methionine</keyword>
<dbReference type="InterPro" id="IPR029063">
    <property type="entry name" value="SAM-dependent_MTases_sf"/>
</dbReference>
<evidence type="ECO:0000313" key="7">
    <source>
        <dbReference type="RefSeq" id="XP_018497455.1"/>
    </source>
</evidence>
<keyword evidence="6" id="KW-1185">Reference proteome</keyword>
<evidence type="ECO:0000256" key="5">
    <source>
        <dbReference type="SAM" id="MobiDB-lite"/>
    </source>
</evidence>
<dbReference type="PROSITE" id="PS51681">
    <property type="entry name" value="SAM_MT_NNMT_PNMT_TEMT"/>
    <property type="match status" value="1"/>
</dbReference>
<feature type="compositionally biased region" description="Polar residues" evidence="5">
    <location>
        <begin position="1"/>
        <end position="20"/>
    </location>
</feature>